<dbReference type="GO" id="GO:0015833">
    <property type="term" value="P:peptide transport"/>
    <property type="evidence" value="ECO:0007669"/>
    <property type="project" value="TreeGrafter"/>
</dbReference>
<sequence>MNDRSWTTRPITRRRLLIAGGASAGLVALSGCSWLDTDPAGDAGPSEAPGTDLREAPQLAARVEAGELPPLSERLPANPAVIEPVDRPGVYGGTWTSALLGPEDEAWLQRTVGYDPLMRWNPEWTEPVPNIAESVEQSDDGHEFLITLRAGMKWSDGAPFTADDLVFAFQDFLLTKELSPAVPSFLTNGGQPATLTRVDDQSVRFTFAEPNGLFLEQLALINSGDVLVSLPAHYLQQFHAAYTEGADATAASAGFASWTELMLARSETYQNAEKPTLNAWMLTNALGDATTVTAERNPYYWKTDPDGRQLPYLDSLSFEVVSDAEVILLKATNGEFAFHTRHVTSLANKPVLAEGREEGGYEFMTLQSSLMNEMVIFLNLTHQDPVKRAVFTNKDFRIGLSHAIDRDELNTATFQDEGEPWQAAPAPDSRYYDEELATQYLEFDVDLANEALDRAGLTQRDGSGFRLAPDGSPLTIEVEVAEPGVVPYWLDAMNLVVGYWNEVGINARTRPEDRTLFKERTEANQHDAGVWVGPGGLGDETRRPFFYLPTMRFEQAFAPAWAQWYQTNGAQGEEPPEPTRRQCELFWELARTPDPDQREELFGQILEIARDEFYVIGTLRVPTGYGIVRDDFHNVPEEMPESFDFATPGGSSPCQYFIE</sequence>
<dbReference type="SUPFAM" id="SSF53850">
    <property type="entry name" value="Periplasmic binding protein-like II"/>
    <property type="match status" value="1"/>
</dbReference>
<gene>
    <name evidence="2" type="ORF">SAMN04488561_0243</name>
</gene>
<dbReference type="Pfam" id="PF00496">
    <property type="entry name" value="SBP_bac_5"/>
    <property type="match status" value="1"/>
</dbReference>
<dbReference type="InterPro" id="IPR000914">
    <property type="entry name" value="SBP_5_dom"/>
</dbReference>
<dbReference type="Gene3D" id="3.40.190.10">
    <property type="entry name" value="Periplasmic binding protein-like II"/>
    <property type="match status" value="1"/>
</dbReference>
<reference evidence="3" key="1">
    <citation type="submission" date="2016-10" db="EMBL/GenBank/DDBJ databases">
        <authorList>
            <person name="Varghese N."/>
            <person name="Submissions S."/>
        </authorList>
    </citation>
    <scope>NUCLEOTIDE SEQUENCE [LARGE SCALE GENOMIC DNA]</scope>
    <source>
        <strain evidence="3">DSM 45237</strain>
    </source>
</reference>
<evidence type="ECO:0000313" key="3">
    <source>
        <dbReference type="Proteomes" id="UP000181980"/>
    </source>
</evidence>
<dbReference type="CDD" id="cd08500">
    <property type="entry name" value="PBP2_NikA_DppA_OppA_like_4"/>
    <property type="match status" value="1"/>
</dbReference>
<dbReference type="STRING" id="561176.SAMN04488561_0243"/>
<organism evidence="2 3">
    <name type="scientific">Jiangella alba</name>
    <dbReference type="NCBI Taxonomy" id="561176"/>
    <lineage>
        <taxon>Bacteria</taxon>
        <taxon>Bacillati</taxon>
        <taxon>Actinomycetota</taxon>
        <taxon>Actinomycetes</taxon>
        <taxon>Jiangellales</taxon>
        <taxon>Jiangellaceae</taxon>
        <taxon>Jiangella</taxon>
    </lineage>
</organism>
<keyword evidence="3" id="KW-1185">Reference proteome</keyword>
<name>A0A1H5CMD2_9ACTN</name>
<dbReference type="PANTHER" id="PTHR30290">
    <property type="entry name" value="PERIPLASMIC BINDING COMPONENT OF ABC TRANSPORTER"/>
    <property type="match status" value="1"/>
</dbReference>
<dbReference type="RefSeq" id="WP_083288587.1">
    <property type="nucleotide sequence ID" value="NZ_FNUC01000001.1"/>
</dbReference>
<dbReference type="AlphaFoldDB" id="A0A1H5CMD2"/>
<dbReference type="Gene3D" id="3.10.105.10">
    <property type="entry name" value="Dipeptide-binding Protein, Domain 3"/>
    <property type="match status" value="1"/>
</dbReference>
<dbReference type="PROSITE" id="PS51318">
    <property type="entry name" value="TAT"/>
    <property type="match status" value="1"/>
</dbReference>
<dbReference type="InterPro" id="IPR006311">
    <property type="entry name" value="TAT_signal"/>
</dbReference>
<dbReference type="OrthoDB" id="9764591at2"/>
<dbReference type="InterPro" id="IPR039424">
    <property type="entry name" value="SBP_5"/>
</dbReference>
<evidence type="ECO:0000313" key="2">
    <source>
        <dbReference type="EMBL" id="SED67816.1"/>
    </source>
</evidence>
<protein>
    <submittedName>
        <fullName evidence="2">Peptide/nickel transport system substrate-binding protein</fullName>
    </submittedName>
</protein>
<dbReference type="EMBL" id="FNUC01000001">
    <property type="protein sequence ID" value="SED67816.1"/>
    <property type="molecule type" value="Genomic_DNA"/>
</dbReference>
<feature type="domain" description="Solute-binding protein family 5" evidence="1">
    <location>
        <begin position="126"/>
        <end position="533"/>
    </location>
</feature>
<dbReference type="Proteomes" id="UP000181980">
    <property type="component" value="Unassembled WGS sequence"/>
</dbReference>
<dbReference type="PROSITE" id="PS51257">
    <property type="entry name" value="PROKAR_LIPOPROTEIN"/>
    <property type="match status" value="1"/>
</dbReference>
<dbReference type="PANTHER" id="PTHR30290:SF62">
    <property type="entry name" value="OLIGOPEPTIDE ABC TRANSPORTER, PERIPLASMIC OLIGOPEPTIDE-BINDING PROTEIN"/>
    <property type="match status" value="1"/>
</dbReference>
<evidence type="ECO:0000259" key="1">
    <source>
        <dbReference type="Pfam" id="PF00496"/>
    </source>
</evidence>
<accession>A0A1H5CMD2</accession>
<proteinExistence type="predicted"/>
<dbReference type="GO" id="GO:1904680">
    <property type="term" value="F:peptide transmembrane transporter activity"/>
    <property type="evidence" value="ECO:0007669"/>
    <property type="project" value="TreeGrafter"/>
</dbReference>